<reference evidence="1 2" key="1">
    <citation type="journal article" date="2018" name="IMA Fungus">
        <title>IMA Genome-F 10: Nine draft genome sequences of Claviceps purpurea s.lat., including C. arundinis, C. humidiphila, and C. cf. spartinae, pseudomolecules for the pitch canker pathogen Fusarium circinatum, draft genome of Davidsoniella eucalypti, Grosmannia galeiformis, Quambalaria eucalypti, and Teratosphaeria destructans.</title>
        <authorList>
            <person name="Wingfield B.D."/>
            <person name="Liu M."/>
            <person name="Nguyen H.D."/>
            <person name="Lane F.A."/>
            <person name="Morgan S.W."/>
            <person name="De Vos L."/>
            <person name="Wilken P.M."/>
            <person name="Duong T.A."/>
            <person name="Aylward J."/>
            <person name="Coetzee M.P."/>
            <person name="Dadej K."/>
            <person name="De Beer Z.W."/>
            <person name="Findlay W."/>
            <person name="Havenga M."/>
            <person name="Kolarik M."/>
            <person name="Menzies J.G."/>
            <person name="Naidoo K."/>
            <person name="Pochopski O."/>
            <person name="Shoukouhi P."/>
            <person name="Santana Q.C."/>
            <person name="Seifert K.A."/>
            <person name="Soal N."/>
            <person name="Steenkamp E.T."/>
            <person name="Tatham C.T."/>
            <person name="van der Nest M.A."/>
            <person name="Wingfield M.J."/>
        </authorList>
    </citation>
    <scope>NUCLEOTIDE SEQUENCE [LARGE SCALE GENOMIC DNA]</scope>
    <source>
        <strain evidence="1">CMW44962</strain>
    </source>
</reference>
<comment type="caution">
    <text evidence="1">The sequence shown here is derived from an EMBL/GenBank/DDBJ whole genome shotgun (WGS) entry which is preliminary data.</text>
</comment>
<dbReference type="InterPro" id="IPR036770">
    <property type="entry name" value="Ankyrin_rpt-contain_sf"/>
</dbReference>
<dbReference type="OrthoDB" id="426293at2759"/>
<dbReference type="SUPFAM" id="SSF48403">
    <property type="entry name" value="Ankyrin repeat"/>
    <property type="match status" value="1"/>
</dbReference>
<reference evidence="1 2" key="2">
    <citation type="journal article" date="2021" name="Curr. Genet.">
        <title>Genetic response to nitrogen starvation in the aggressive Eucalyptus foliar pathogen Teratosphaeria destructans.</title>
        <authorList>
            <person name="Havenga M."/>
            <person name="Wingfield B.D."/>
            <person name="Wingfield M.J."/>
            <person name="Dreyer L.L."/>
            <person name="Roets F."/>
            <person name="Aylward J."/>
        </authorList>
    </citation>
    <scope>NUCLEOTIDE SEQUENCE [LARGE SCALE GENOMIC DNA]</scope>
    <source>
        <strain evidence="1">CMW44962</strain>
    </source>
</reference>
<evidence type="ECO:0000313" key="2">
    <source>
        <dbReference type="Proteomes" id="UP001138500"/>
    </source>
</evidence>
<dbReference type="Gene3D" id="1.25.40.20">
    <property type="entry name" value="Ankyrin repeat-containing domain"/>
    <property type="match status" value="1"/>
</dbReference>
<evidence type="ECO:0000313" key="1">
    <source>
        <dbReference type="EMBL" id="KAH9845105.1"/>
    </source>
</evidence>
<dbReference type="Proteomes" id="UP001138500">
    <property type="component" value="Unassembled WGS sequence"/>
</dbReference>
<proteinExistence type="predicted"/>
<keyword evidence="2" id="KW-1185">Reference proteome</keyword>
<accession>A0A9W7W721</accession>
<sequence>MSYIEHLITKGADINLIYRGWNAVLQAVDNGDVKILRLLAARGTPDLEARDESGRSVHEILGERGLVEEERILRGESERVETRERERVGGSQGIVFNV</sequence>
<dbReference type="AlphaFoldDB" id="A0A9W7W721"/>
<dbReference type="EMBL" id="RIBY02000141">
    <property type="protein sequence ID" value="KAH9845105.1"/>
    <property type="molecule type" value="Genomic_DNA"/>
</dbReference>
<gene>
    <name evidence="1" type="ORF">Tdes44962_MAKER10493</name>
</gene>
<organism evidence="1 2">
    <name type="scientific">Teratosphaeria destructans</name>
    <dbReference type="NCBI Taxonomy" id="418781"/>
    <lineage>
        <taxon>Eukaryota</taxon>
        <taxon>Fungi</taxon>
        <taxon>Dikarya</taxon>
        <taxon>Ascomycota</taxon>
        <taxon>Pezizomycotina</taxon>
        <taxon>Dothideomycetes</taxon>
        <taxon>Dothideomycetidae</taxon>
        <taxon>Mycosphaerellales</taxon>
        <taxon>Teratosphaeriaceae</taxon>
        <taxon>Teratosphaeria</taxon>
    </lineage>
</organism>
<protein>
    <submittedName>
        <fullName evidence="1">Ankyrin repeat protein</fullName>
    </submittedName>
</protein>
<name>A0A9W7W721_9PEZI</name>